<accession>A0ABQ3YHU4</accession>
<sequence length="422" mass="43479">MEFLRGRVLKPGDDGFDAAARPWNLKDQTVSAVVEAAGADDVASLLRYAAGNGLTVATQAGGHGASGNTDGAILLRLTDFDELHVDPATGRARAGAGVRWGAVQRAAAAHGLTGLAGSSPIVSVTGYTLGGGLSWFGRAHGWAADSVTALDVVTADGGSRRVTAESDAELFWALRGGGGDYAVVTAVEFALHPAPSVYGGRMVWPADRASAVLDTFREVTASAGKGLTLWYGLASFPGADPLVAVDVTYLGPAAEAEELLRPFGKPTIADTRRAMTPADLGEITADPIEPSAGTSRSLLLTSLDEAESALLAQPLAPVFGVQLRHTGGALAGPSSTPFGPLTEPYYIYCFGAPIPATRAGLDELTTRLGKSVSPRKPYFALSPGDTAADAFDPPTLDRLRAVKQRLDPGGTLRANYPITAGA</sequence>
<evidence type="ECO:0000313" key="8">
    <source>
        <dbReference type="Proteomes" id="UP000609879"/>
    </source>
</evidence>
<evidence type="ECO:0000259" key="6">
    <source>
        <dbReference type="PROSITE" id="PS51387"/>
    </source>
</evidence>
<proteinExistence type="inferred from homology"/>
<comment type="similarity">
    <text evidence="2">Belongs to the oxygen-dependent FAD-linked oxidoreductase family.</text>
</comment>
<dbReference type="Pfam" id="PF01565">
    <property type="entry name" value="FAD_binding_4"/>
    <property type="match status" value="1"/>
</dbReference>
<reference evidence="7 8" key="1">
    <citation type="submission" date="2021-01" db="EMBL/GenBank/DDBJ databases">
        <title>Whole genome shotgun sequence of Actinoplanes deccanensis NBRC 13994.</title>
        <authorList>
            <person name="Komaki H."/>
            <person name="Tamura T."/>
        </authorList>
    </citation>
    <scope>NUCLEOTIDE SEQUENCE [LARGE SCALE GENOMIC DNA]</scope>
    <source>
        <strain evidence="7 8">NBRC 13994</strain>
    </source>
</reference>
<evidence type="ECO:0000256" key="5">
    <source>
        <dbReference type="ARBA" id="ARBA00023002"/>
    </source>
</evidence>
<keyword evidence="5" id="KW-0560">Oxidoreductase</keyword>
<organism evidence="7 8">
    <name type="scientific">Paractinoplanes deccanensis</name>
    <dbReference type="NCBI Taxonomy" id="113561"/>
    <lineage>
        <taxon>Bacteria</taxon>
        <taxon>Bacillati</taxon>
        <taxon>Actinomycetota</taxon>
        <taxon>Actinomycetes</taxon>
        <taxon>Micromonosporales</taxon>
        <taxon>Micromonosporaceae</taxon>
        <taxon>Paractinoplanes</taxon>
    </lineage>
</organism>
<name>A0ABQ3YHU4_9ACTN</name>
<dbReference type="PROSITE" id="PS51387">
    <property type="entry name" value="FAD_PCMH"/>
    <property type="match status" value="1"/>
</dbReference>
<feature type="domain" description="FAD-binding PCMH-type" evidence="6">
    <location>
        <begin position="26"/>
        <end position="194"/>
    </location>
</feature>
<evidence type="ECO:0000256" key="1">
    <source>
        <dbReference type="ARBA" id="ARBA00001974"/>
    </source>
</evidence>
<dbReference type="PANTHER" id="PTHR42973:SF39">
    <property type="entry name" value="FAD-BINDING PCMH-TYPE DOMAIN-CONTAINING PROTEIN"/>
    <property type="match status" value="1"/>
</dbReference>
<dbReference type="Gene3D" id="3.40.462.20">
    <property type="match status" value="1"/>
</dbReference>
<dbReference type="InterPro" id="IPR016169">
    <property type="entry name" value="FAD-bd_PCMH_sub2"/>
</dbReference>
<dbReference type="SUPFAM" id="SSF56176">
    <property type="entry name" value="FAD-binding/transporter-associated domain-like"/>
    <property type="match status" value="1"/>
</dbReference>
<dbReference type="Gene3D" id="3.30.465.10">
    <property type="match status" value="1"/>
</dbReference>
<comment type="cofactor">
    <cofactor evidence="1">
        <name>FAD</name>
        <dbReference type="ChEBI" id="CHEBI:57692"/>
    </cofactor>
</comment>
<dbReference type="InterPro" id="IPR016166">
    <property type="entry name" value="FAD-bd_PCMH"/>
</dbReference>
<keyword evidence="4" id="KW-0274">FAD</keyword>
<keyword evidence="3" id="KW-0285">Flavoprotein</keyword>
<dbReference type="Proteomes" id="UP000609879">
    <property type="component" value="Unassembled WGS sequence"/>
</dbReference>
<dbReference type="InterPro" id="IPR006094">
    <property type="entry name" value="Oxid_FAD_bind_N"/>
</dbReference>
<dbReference type="PANTHER" id="PTHR42973">
    <property type="entry name" value="BINDING OXIDOREDUCTASE, PUTATIVE (AFU_ORTHOLOGUE AFUA_1G17690)-RELATED"/>
    <property type="match status" value="1"/>
</dbReference>
<dbReference type="EMBL" id="BOMI01000174">
    <property type="protein sequence ID" value="GID79584.1"/>
    <property type="molecule type" value="Genomic_DNA"/>
</dbReference>
<dbReference type="InterPro" id="IPR036318">
    <property type="entry name" value="FAD-bd_PCMH-like_sf"/>
</dbReference>
<gene>
    <name evidence="7" type="ORF">Ade02nite_82250</name>
</gene>
<evidence type="ECO:0000256" key="4">
    <source>
        <dbReference type="ARBA" id="ARBA00022827"/>
    </source>
</evidence>
<protein>
    <submittedName>
        <fullName evidence="7">Oxidoreductase</fullName>
    </submittedName>
</protein>
<comment type="caution">
    <text evidence="7">The sequence shown here is derived from an EMBL/GenBank/DDBJ whole genome shotgun (WGS) entry which is preliminary data.</text>
</comment>
<evidence type="ECO:0000256" key="2">
    <source>
        <dbReference type="ARBA" id="ARBA00005466"/>
    </source>
</evidence>
<keyword evidence="8" id="KW-1185">Reference proteome</keyword>
<evidence type="ECO:0000256" key="3">
    <source>
        <dbReference type="ARBA" id="ARBA00022630"/>
    </source>
</evidence>
<dbReference type="InterPro" id="IPR016167">
    <property type="entry name" value="FAD-bd_PCMH_sub1"/>
</dbReference>
<evidence type="ECO:0000313" key="7">
    <source>
        <dbReference type="EMBL" id="GID79584.1"/>
    </source>
</evidence>
<dbReference type="InterPro" id="IPR050416">
    <property type="entry name" value="FAD-linked_Oxidoreductase"/>
</dbReference>
<dbReference type="Gene3D" id="3.30.43.10">
    <property type="entry name" value="Uridine Diphospho-n-acetylenolpyruvylglucosamine Reductase, domain 2"/>
    <property type="match status" value="1"/>
</dbReference>
<dbReference type="RefSeq" id="WP_203775932.1">
    <property type="nucleotide sequence ID" value="NZ_BAAABO010000064.1"/>
</dbReference>